<dbReference type="KEGG" id="this:HZT40_11370"/>
<protein>
    <submittedName>
        <fullName evidence="1">Uncharacterized protein</fullName>
    </submittedName>
</protein>
<dbReference type="Proteomes" id="UP000510621">
    <property type="component" value="Chromosome"/>
</dbReference>
<proteinExistence type="predicted"/>
<evidence type="ECO:0000313" key="1">
    <source>
        <dbReference type="EMBL" id="QLQ32089.1"/>
    </source>
</evidence>
<organism evidence="1 2">
    <name type="scientific">Candidatus Thiothrix singaporensis</name>
    <dbReference type="NCBI Taxonomy" id="2799669"/>
    <lineage>
        <taxon>Bacteria</taxon>
        <taxon>Pseudomonadati</taxon>
        <taxon>Pseudomonadota</taxon>
        <taxon>Gammaproteobacteria</taxon>
        <taxon>Thiotrichales</taxon>
        <taxon>Thiotrichaceae</taxon>
        <taxon>Thiothrix</taxon>
    </lineage>
</organism>
<dbReference type="AlphaFoldDB" id="A0A7L6ASK4"/>
<dbReference type="EMBL" id="CP059265">
    <property type="protein sequence ID" value="QLQ32089.1"/>
    <property type="molecule type" value="Genomic_DNA"/>
</dbReference>
<sequence>MTKRQRQKLADMLKGMTLAGAMALALKDGDKFKTIHDRQQAIIQALGVLDIRWRSTSHE</sequence>
<name>A0A7L6ASK4_9GAMM</name>
<evidence type="ECO:0000313" key="2">
    <source>
        <dbReference type="Proteomes" id="UP000510621"/>
    </source>
</evidence>
<gene>
    <name evidence="1" type="ORF">HZT40_11370</name>
</gene>
<accession>A0A7L6ASK4</accession>
<reference evidence="1" key="1">
    <citation type="submission" date="2020-06" db="EMBL/GenBank/DDBJ databases">
        <title>Analysis procedures for assessing recovery of high quality, complete, closed genomes from Nanopore long read metagenome sequencing.</title>
        <authorList>
            <person name="Bessarab I."/>
            <person name="Arumugam K."/>
            <person name="Haryono M."/>
            <person name="Liu X."/>
            <person name="Roy S."/>
            <person name="Zuniga-Montanez R.E."/>
            <person name="Qiu G."/>
            <person name="Drautz-Moses D.I."/>
            <person name="Law Y.Y."/>
            <person name="Wuertz S."/>
            <person name="Lauro F.M."/>
            <person name="Huson D.H."/>
            <person name="Williams R.B."/>
        </authorList>
    </citation>
    <scope>NUCLEOTIDE SEQUENCE [LARGE SCALE GENOMIC DNA]</scope>
    <source>
        <strain evidence="1">SSD2</strain>
    </source>
</reference>
<keyword evidence="2" id="KW-1185">Reference proteome</keyword>